<keyword evidence="2" id="KW-1185">Reference proteome</keyword>
<evidence type="ECO:0000313" key="1">
    <source>
        <dbReference type="EMBL" id="GAA1914981.1"/>
    </source>
</evidence>
<comment type="caution">
    <text evidence="1">The sequence shown here is derived from an EMBL/GenBank/DDBJ whole genome shotgun (WGS) entry which is preliminary data.</text>
</comment>
<reference evidence="2" key="1">
    <citation type="journal article" date="2019" name="Int. J. Syst. Evol. Microbiol.">
        <title>The Global Catalogue of Microorganisms (GCM) 10K type strain sequencing project: providing services to taxonomists for standard genome sequencing and annotation.</title>
        <authorList>
            <consortium name="The Broad Institute Genomics Platform"/>
            <consortium name="The Broad Institute Genome Sequencing Center for Infectious Disease"/>
            <person name="Wu L."/>
            <person name="Ma J."/>
        </authorList>
    </citation>
    <scope>NUCLEOTIDE SEQUENCE [LARGE SCALE GENOMIC DNA]</scope>
    <source>
        <strain evidence="2">JCM 14900</strain>
    </source>
</reference>
<protein>
    <submittedName>
        <fullName evidence="1">Uncharacterized protein</fullName>
    </submittedName>
</protein>
<proteinExistence type="predicted"/>
<dbReference type="RefSeq" id="WP_248144920.1">
    <property type="nucleotide sequence ID" value="NZ_BAAAOF010000002.1"/>
</dbReference>
<sequence>MSAEVIVAVPAPVAAVDHAANGRSILDAMGGVVASNEAESRFWANRSRKKQKSLTWSRMSAAGRAEHIDTCPDTCRTCEDHRAFGECRSCGGHTEALGPDELSRCCGSRTLLSPEDRGAA</sequence>
<name>A0ABP5AJA2_9MICO</name>
<accession>A0ABP5AJA2</accession>
<organism evidence="1 2">
    <name type="scientific">Microbacterium aoyamense</name>
    <dbReference type="NCBI Taxonomy" id="344166"/>
    <lineage>
        <taxon>Bacteria</taxon>
        <taxon>Bacillati</taxon>
        <taxon>Actinomycetota</taxon>
        <taxon>Actinomycetes</taxon>
        <taxon>Micrococcales</taxon>
        <taxon>Microbacteriaceae</taxon>
        <taxon>Microbacterium</taxon>
    </lineage>
</organism>
<gene>
    <name evidence="1" type="ORF">GCM10009775_04270</name>
</gene>
<evidence type="ECO:0000313" key="2">
    <source>
        <dbReference type="Proteomes" id="UP001501343"/>
    </source>
</evidence>
<dbReference type="EMBL" id="BAAAOF010000002">
    <property type="protein sequence ID" value="GAA1914981.1"/>
    <property type="molecule type" value="Genomic_DNA"/>
</dbReference>
<dbReference type="Proteomes" id="UP001501343">
    <property type="component" value="Unassembled WGS sequence"/>
</dbReference>